<feature type="region of interest" description="Disordered" evidence="1">
    <location>
        <begin position="1"/>
        <end position="43"/>
    </location>
</feature>
<dbReference type="EMBL" id="BFEA01000015">
    <property type="protein sequence ID" value="GBG60831.1"/>
    <property type="molecule type" value="Genomic_DNA"/>
</dbReference>
<feature type="compositionally biased region" description="Low complexity" evidence="1">
    <location>
        <begin position="20"/>
        <end position="30"/>
    </location>
</feature>
<sequence>MAASTSAVVPPPSVPPPPGAAGIFAARGGPSIPPSGNAQEESDSDRIRTLLDMCFDEGIFPESNINFGETEIVDGVGVLTLSDEVDTTTVNWLKARTVIVIFDELAINLSVNERERLIRVYEDAWYTDQTMNPTQKAGERMEKAPTLRLGLHGRRTDMQRRCTGGSQGPDWSYVTMHINSEFDYENKGEEGEARQTGGTTGENCLQNYGGERNTNEAGTTEVLQRDQIMRDPGNRTSLFAPVKTRRVGEQGTCEPTKEAEDGEGEVDYFNIISPPKQKSTVQQTGARGGGAKQACQGQGHHYVVPLCASLAPQGIKILAGKARSGEFALPAVHVDSFPGTKDAIRGAVAKFAAGRFPFRLIPGIRVGRKTVDIGEEMSLQIHLALVDIKITQDCANTLEAQGIHWLPPQWLMQTHQKRLQRSISWAA</sequence>
<name>A0A388JSR6_CHABU</name>
<dbReference type="Proteomes" id="UP000265515">
    <property type="component" value="Unassembled WGS sequence"/>
</dbReference>
<evidence type="ECO:0000313" key="2">
    <source>
        <dbReference type="EMBL" id="GBG60831.1"/>
    </source>
</evidence>
<gene>
    <name evidence="2" type="ORF">CBR_g15954</name>
</gene>
<comment type="caution">
    <text evidence="2">The sequence shown here is derived from an EMBL/GenBank/DDBJ whole genome shotgun (WGS) entry which is preliminary data.</text>
</comment>
<reference evidence="2 3" key="1">
    <citation type="journal article" date="2018" name="Cell">
        <title>The Chara Genome: Secondary Complexity and Implications for Plant Terrestrialization.</title>
        <authorList>
            <person name="Nishiyama T."/>
            <person name="Sakayama H."/>
            <person name="Vries J.D."/>
            <person name="Buschmann H."/>
            <person name="Saint-Marcoux D."/>
            <person name="Ullrich K.K."/>
            <person name="Haas F.B."/>
            <person name="Vanderstraeten L."/>
            <person name="Becker D."/>
            <person name="Lang D."/>
            <person name="Vosolsobe S."/>
            <person name="Rombauts S."/>
            <person name="Wilhelmsson P.K.I."/>
            <person name="Janitza P."/>
            <person name="Kern R."/>
            <person name="Heyl A."/>
            <person name="Rumpler F."/>
            <person name="Villalobos L.I.A.C."/>
            <person name="Clay J.M."/>
            <person name="Skokan R."/>
            <person name="Toyoda A."/>
            <person name="Suzuki Y."/>
            <person name="Kagoshima H."/>
            <person name="Schijlen E."/>
            <person name="Tajeshwar N."/>
            <person name="Catarino B."/>
            <person name="Hetherington A.J."/>
            <person name="Saltykova A."/>
            <person name="Bonnot C."/>
            <person name="Breuninger H."/>
            <person name="Symeonidi A."/>
            <person name="Radhakrishnan G.V."/>
            <person name="Van Nieuwerburgh F."/>
            <person name="Deforce D."/>
            <person name="Chang C."/>
            <person name="Karol K.G."/>
            <person name="Hedrich R."/>
            <person name="Ulvskov P."/>
            <person name="Glockner G."/>
            <person name="Delwiche C.F."/>
            <person name="Petrasek J."/>
            <person name="Van de Peer Y."/>
            <person name="Friml J."/>
            <person name="Beilby M."/>
            <person name="Dolan L."/>
            <person name="Kohara Y."/>
            <person name="Sugano S."/>
            <person name="Fujiyama A."/>
            <person name="Delaux P.-M."/>
            <person name="Quint M."/>
            <person name="TheiBen G."/>
            <person name="Hagemann M."/>
            <person name="Harholt J."/>
            <person name="Dunand C."/>
            <person name="Zachgo S."/>
            <person name="Langdale J."/>
            <person name="Maumus F."/>
            <person name="Straeten D.V.D."/>
            <person name="Gould S.B."/>
            <person name="Rensing S.A."/>
        </authorList>
    </citation>
    <scope>NUCLEOTIDE SEQUENCE [LARGE SCALE GENOMIC DNA]</scope>
    <source>
        <strain evidence="2 3">S276</strain>
    </source>
</reference>
<dbReference type="AlphaFoldDB" id="A0A388JSR6"/>
<protein>
    <submittedName>
        <fullName evidence="2">Uncharacterized protein</fullName>
    </submittedName>
</protein>
<accession>A0A388JSR6</accession>
<dbReference type="Gramene" id="GBG60831">
    <property type="protein sequence ID" value="GBG60831"/>
    <property type="gene ID" value="CBR_g15954"/>
</dbReference>
<feature type="compositionally biased region" description="Pro residues" evidence="1">
    <location>
        <begin position="9"/>
        <end position="19"/>
    </location>
</feature>
<proteinExistence type="predicted"/>
<organism evidence="2 3">
    <name type="scientific">Chara braunii</name>
    <name type="common">Braun's stonewort</name>
    <dbReference type="NCBI Taxonomy" id="69332"/>
    <lineage>
        <taxon>Eukaryota</taxon>
        <taxon>Viridiplantae</taxon>
        <taxon>Streptophyta</taxon>
        <taxon>Charophyceae</taxon>
        <taxon>Charales</taxon>
        <taxon>Characeae</taxon>
        <taxon>Chara</taxon>
    </lineage>
</organism>
<evidence type="ECO:0000256" key="1">
    <source>
        <dbReference type="SAM" id="MobiDB-lite"/>
    </source>
</evidence>
<evidence type="ECO:0000313" key="3">
    <source>
        <dbReference type="Proteomes" id="UP000265515"/>
    </source>
</evidence>
<keyword evidence="3" id="KW-1185">Reference proteome</keyword>